<dbReference type="InterPro" id="IPR003599">
    <property type="entry name" value="Ig_sub"/>
</dbReference>
<dbReference type="EMBL" id="JAYMGO010000082">
    <property type="protein sequence ID" value="KAL1246852.1"/>
    <property type="molecule type" value="Genomic_DNA"/>
</dbReference>
<dbReference type="InterPro" id="IPR007110">
    <property type="entry name" value="Ig-like_dom"/>
</dbReference>
<evidence type="ECO:0000256" key="1">
    <source>
        <dbReference type="ARBA" id="ARBA00004370"/>
    </source>
</evidence>
<evidence type="ECO:0000313" key="5">
    <source>
        <dbReference type="EMBL" id="KAL1246852.1"/>
    </source>
</evidence>
<comment type="subcellular location">
    <subcellularLocation>
        <location evidence="1">Membrane</location>
    </subcellularLocation>
</comment>
<dbReference type="SMART" id="SM00409">
    <property type="entry name" value="IG"/>
    <property type="match status" value="1"/>
</dbReference>
<dbReference type="Pfam" id="PF07686">
    <property type="entry name" value="V-set"/>
    <property type="match status" value="1"/>
</dbReference>
<dbReference type="InterPro" id="IPR036179">
    <property type="entry name" value="Ig-like_dom_sf"/>
</dbReference>
<name>A0ABR3L5A5_9TELE</name>
<gene>
    <name evidence="5" type="ORF">QQF64_034777</name>
</gene>
<dbReference type="Gene3D" id="2.60.40.10">
    <property type="entry name" value="Immunoglobulins"/>
    <property type="match status" value="1"/>
</dbReference>
<evidence type="ECO:0000313" key="6">
    <source>
        <dbReference type="Proteomes" id="UP001558613"/>
    </source>
</evidence>
<dbReference type="InterPro" id="IPR013106">
    <property type="entry name" value="Ig_V-set"/>
</dbReference>
<sequence>MRNLQYEDIGSYWCAVEIEGITLDVAEQLHLTVQSVPDVSVVSSSVSGHEDGNISVECLYSSGYQKEVKKWCRYKDKSCYTVGRTNTSQNSSVQITDDGKRSFTVLMTGLRLTDSGWYFCSAGKQLAPVQLNITENPQVSVQGLFISGGVDSSSCAADGDCDCRVILKKHNRNELVTEVNRDEASDAGNGVDSSSVVAENNMIYTSVTVQPKTKASSSVSEEVTYSSVCTQVNN</sequence>
<comment type="caution">
    <text evidence="5">The sequence shown here is derived from an EMBL/GenBank/DDBJ whole genome shotgun (WGS) entry which is preliminary data.</text>
</comment>
<keyword evidence="3" id="KW-0472">Membrane</keyword>
<dbReference type="InterPro" id="IPR050671">
    <property type="entry name" value="CD300_family_receptors"/>
</dbReference>
<accession>A0ABR3L5A5</accession>
<proteinExistence type="predicted"/>
<dbReference type="InterPro" id="IPR013783">
    <property type="entry name" value="Ig-like_fold"/>
</dbReference>
<evidence type="ECO:0000256" key="2">
    <source>
        <dbReference type="ARBA" id="ARBA00022692"/>
    </source>
</evidence>
<protein>
    <recommendedName>
        <fullName evidence="4">Ig-like domain-containing protein</fullName>
    </recommendedName>
</protein>
<reference evidence="5 6" key="1">
    <citation type="submission" date="2023-09" db="EMBL/GenBank/DDBJ databases">
        <authorList>
            <person name="Wang M."/>
        </authorList>
    </citation>
    <scope>NUCLEOTIDE SEQUENCE [LARGE SCALE GENOMIC DNA]</scope>
    <source>
        <strain evidence="5">GT-2023</strain>
        <tissue evidence="5">Liver</tissue>
    </source>
</reference>
<dbReference type="PROSITE" id="PS50835">
    <property type="entry name" value="IG_LIKE"/>
    <property type="match status" value="1"/>
</dbReference>
<keyword evidence="6" id="KW-1185">Reference proteome</keyword>
<evidence type="ECO:0000256" key="3">
    <source>
        <dbReference type="ARBA" id="ARBA00023136"/>
    </source>
</evidence>
<dbReference type="PANTHER" id="PTHR11860:SF87">
    <property type="entry name" value="CMRF35-LIKE MOLECULE 8"/>
    <property type="match status" value="1"/>
</dbReference>
<dbReference type="Proteomes" id="UP001558613">
    <property type="component" value="Unassembled WGS sequence"/>
</dbReference>
<evidence type="ECO:0000259" key="4">
    <source>
        <dbReference type="PROSITE" id="PS50835"/>
    </source>
</evidence>
<feature type="domain" description="Ig-like" evidence="4">
    <location>
        <begin position="37"/>
        <end position="140"/>
    </location>
</feature>
<dbReference type="SUPFAM" id="SSF48726">
    <property type="entry name" value="Immunoglobulin"/>
    <property type="match status" value="1"/>
</dbReference>
<keyword evidence="2" id="KW-0812">Transmembrane</keyword>
<dbReference type="PANTHER" id="PTHR11860">
    <property type="entry name" value="POLYMERIC-IMMUNOGLOBULIN RECEPTOR"/>
    <property type="match status" value="1"/>
</dbReference>
<organism evidence="5 6">
    <name type="scientific">Cirrhinus molitorella</name>
    <name type="common">mud carp</name>
    <dbReference type="NCBI Taxonomy" id="172907"/>
    <lineage>
        <taxon>Eukaryota</taxon>
        <taxon>Metazoa</taxon>
        <taxon>Chordata</taxon>
        <taxon>Craniata</taxon>
        <taxon>Vertebrata</taxon>
        <taxon>Euteleostomi</taxon>
        <taxon>Actinopterygii</taxon>
        <taxon>Neopterygii</taxon>
        <taxon>Teleostei</taxon>
        <taxon>Ostariophysi</taxon>
        <taxon>Cypriniformes</taxon>
        <taxon>Cyprinidae</taxon>
        <taxon>Labeoninae</taxon>
        <taxon>Labeonini</taxon>
        <taxon>Cirrhinus</taxon>
    </lineage>
</organism>